<name>A0A4Y2MQB6_ARAVE</name>
<keyword evidence="3" id="KW-1185">Reference proteome</keyword>
<gene>
    <name evidence="2" type="ORF">AVEN_147242_1</name>
</gene>
<dbReference type="AlphaFoldDB" id="A0A4Y2MQB6"/>
<organism evidence="2 3">
    <name type="scientific">Araneus ventricosus</name>
    <name type="common">Orbweaver spider</name>
    <name type="synonym">Epeira ventricosa</name>
    <dbReference type="NCBI Taxonomy" id="182803"/>
    <lineage>
        <taxon>Eukaryota</taxon>
        <taxon>Metazoa</taxon>
        <taxon>Ecdysozoa</taxon>
        <taxon>Arthropoda</taxon>
        <taxon>Chelicerata</taxon>
        <taxon>Arachnida</taxon>
        <taxon>Araneae</taxon>
        <taxon>Araneomorphae</taxon>
        <taxon>Entelegynae</taxon>
        <taxon>Araneoidea</taxon>
        <taxon>Araneidae</taxon>
        <taxon>Araneus</taxon>
    </lineage>
</organism>
<evidence type="ECO:0000313" key="3">
    <source>
        <dbReference type="Proteomes" id="UP000499080"/>
    </source>
</evidence>
<feature type="compositionally biased region" description="Low complexity" evidence="1">
    <location>
        <begin position="91"/>
        <end position="100"/>
    </location>
</feature>
<accession>A0A4Y2MQB6</accession>
<feature type="region of interest" description="Disordered" evidence="1">
    <location>
        <begin position="89"/>
        <end position="113"/>
    </location>
</feature>
<feature type="region of interest" description="Disordered" evidence="1">
    <location>
        <begin position="208"/>
        <end position="227"/>
    </location>
</feature>
<sequence>SLALFCYFDLATLVRLEKRFVAALKTVRSRQYSDKKDLDRKLRKAAGEWYNFNLHQPVDSDTIKILGVYNQCLRDRGYDSEFELNDDGVTSSDFSSAESNSSDKSEINDATKNLNRRNDIVVNANNSKDNSMEMERSANNVILTDMTTNVKSDNIEIDSIGEVINSVIANNCNEIDMSKGEMPECNADAEIMNIDPPDSNLISAENDGYQTQGRKRGRVPSNESIRSKKLTRSNSLPLQNKFNALANLLDTGNSQGPTNATSLTKIPKISPVTLRKPDNY</sequence>
<dbReference type="Proteomes" id="UP000499080">
    <property type="component" value="Unassembled WGS sequence"/>
</dbReference>
<protein>
    <submittedName>
        <fullName evidence="2">Uncharacterized protein</fullName>
    </submittedName>
</protein>
<feature type="non-terminal residue" evidence="2">
    <location>
        <position position="1"/>
    </location>
</feature>
<evidence type="ECO:0000256" key="1">
    <source>
        <dbReference type="SAM" id="MobiDB-lite"/>
    </source>
</evidence>
<dbReference type="EMBL" id="BGPR01123846">
    <property type="protein sequence ID" value="GBN28037.1"/>
    <property type="molecule type" value="Genomic_DNA"/>
</dbReference>
<evidence type="ECO:0000313" key="2">
    <source>
        <dbReference type="EMBL" id="GBN28037.1"/>
    </source>
</evidence>
<reference evidence="2 3" key="1">
    <citation type="journal article" date="2019" name="Sci. Rep.">
        <title>Orb-weaving spider Araneus ventricosus genome elucidates the spidroin gene catalogue.</title>
        <authorList>
            <person name="Kono N."/>
            <person name="Nakamura H."/>
            <person name="Ohtoshi R."/>
            <person name="Moran D.A.P."/>
            <person name="Shinohara A."/>
            <person name="Yoshida Y."/>
            <person name="Fujiwara M."/>
            <person name="Mori M."/>
            <person name="Tomita M."/>
            <person name="Arakawa K."/>
        </authorList>
    </citation>
    <scope>NUCLEOTIDE SEQUENCE [LARGE SCALE GENOMIC DNA]</scope>
</reference>
<comment type="caution">
    <text evidence="2">The sequence shown here is derived from an EMBL/GenBank/DDBJ whole genome shotgun (WGS) entry which is preliminary data.</text>
</comment>
<proteinExistence type="predicted"/>